<reference evidence="4" key="1">
    <citation type="journal article" date="2020" name="Stud. Mycol.">
        <title>101 Dothideomycetes genomes: a test case for predicting lifestyles and emergence of pathogens.</title>
        <authorList>
            <person name="Haridas S."/>
            <person name="Albert R."/>
            <person name="Binder M."/>
            <person name="Bloem J."/>
            <person name="Labutti K."/>
            <person name="Salamov A."/>
            <person name="Andreopoulos B."/>
            <person name="Baker S."/>
            <person name="Barry K."/>
            <person name="Bills G."/>
            <person name="Bluhm B."/>
            <person name="Cannon C."/>
            <person name="Castanera R."/>
            <person name="Culley D."/>
            <person name="Daum C."/>
            <person name="Ezra D."/>
            <person name="Gonzalez J."/>
            <person name="Henrissat B."/>
            <person name="Kuo A."/>
            <person name="Liang C."/>
            <person name="Lipzen A."/>
            <person name="Lutzoni F."/>
            <person name="Magnuson J."/>
            <person name="Mondo S."/>
            <person name="Nolan M."/>
            <person name="Ohm R."/>
            <person name="Pangilinan J."/>
            <person name="Park H.-J."/>
            <person name="Ramirez L."/>
            <person name="Alfaro M."/>
            <person name="Sun H."/>
            <person name="Tritt A."/>
            <person name="Yoshinaga Y."/>
            <person name="Zwiers L.-H."/>
            <person name="Turgeon B."/>
            <person name="Goodwin S."/>
            <person name="Spatafora J."/>
            <person name="Crous P."/>
            <person name="Grigoriev I."/>
        </authorList>
    </citation>
    <scope>NUCLEOTIDE SEQUENCE</scope>
    <source>
        <strain evidence="4">CBS 161.51</strain>
    </source>
</reference>
<dbReference type="GO" id="GO:0003676">
    <property type="term" value="F:nucleic acid binding"/>
    <property type="evidence" value="ECO:0007669"/>
    <property type="project" value="InterPro"/>
</dbReference>
<protein>
    <recommendedName>
        <fullName evidence="3">CCHC-type domain-containing protein</fullName>
    </recommendedName>
</protein>
<sequence length="138" mass="15277">MDWQPTVAHQGASKKGQAKWVTPEERQRRKDNRLCIQCGGSGHFVKNCPYERPQPPHTSKAGKASVTTTPPVLEEIEDSDKDSDLGKEVLQGITGQGAITQVAKYNMDIEGFQDSGWAYVASDALGFDMILGRPWMDR</sequence>
<proteinExistence type="predicted"/>
<feature type="region of interest" description="Disordered" evidence="2">
    <location>
        <begin position="49"/>
        <end position="84"/>
    </location>
</feature>
<dbReference type="GO" id="GO:0008270">
    <property type="term" value="F:zinc ion binding"/>
    <property type="evidence" value="ECO:0007669"/>
    <property type="project" value="UniProtKB-KW"/>
</dbReference>
<feature type="domain" description="CCHC-type" evidence="3">
    <location>
        <begin position="35"/>
        <end position="49"/>
    </location>
</feature>
<feature type="region of interest" description="Disordered" evidence="2">
    <location>
        <begin position="1"/>
        <end position="28"/>
    </location>
</feature>
<dbReference type="PROSITE" id="PS50158">
    <property type="entry name" value="ZF_CCHC"/>
    <property type="match status" value="1"/>
</dbReference>
<keyword evidence="5" id="KW-1185">Reference proteome</keyword>
<evidence type="ECO:0000313" key="5">
    <source>
        <dbReference type="Proteomes" id="UP000800038"/>
    </source>
</evidence>
<dbReference type="SUPFAM" id="SSF57756">
    <property type="entry name" value="Retrovirus zinc finger-like domains"/>
    <property type="match status" value="1"/>
</dbReference>
<evidence type="ECO:0000313" key="4">
    <source>
        <dbReference type="EMBL" id="KAF1938278.1"/>
    </source>
</evidence>
<feature type="non-terminal residue" evidence="4">
    <location>
        <position position="138"/>
    </location>
</feature>
<evidence type="ECO:0000259" key="3">
    <source>
        <dbReference type="PROSITE" id="PS50158"/>
    </source>
</evidence>
<dbReference type="AlphaFoldDB" id="A0A6A5SFC1"/>
<keyword evidence="1" id="KW-0863">Zinc-finger</keyword>
<keyword evidence="1" id="KW-0862">Zinc</keyword>
<keyword evidence="1" id="KW-0479">Metal-binding</keyword>
<evidence type="ECO:0000256" key="1">
    <source>
        <dbReference type="PROSITE-ProRule" id="PRU00047"/>
    </source>
</evidence>
<dbReference type="OrthoDB" id="5599418at2759"/>
<name>A0A6A5SFC1_9PLEO</name>
<accession>A0A6A5SFC1</accession>
<dbReference type="InterPro" id="IPR036875">
    <property type="entry name" value="Znf_CCHC_sf"/>
</dbReference>
<dbReference type="EMBL" id="ML976110">
    <property type="protein sequence ID" value="KAF1938278.1"/>
    <property type="molecule type" value="Genomic_DNA"/>
</dbReference>
<dbReference type="Proteomes" id="UP000800038">
    <property type="component" value="Unassembled WGS sequence"/>
</dbReference>
<organism evidence="4 5">
    <name type="scientific">Clathrospora elynae</name>
    <dbReference type="NCBI Taxonomy" id="706981"/>
    <lineage>
        <taxon>Eukaryota</taxon>
        <taxon>Fungi</taxon>
        <taxon>Dikarya</taxon>
        <taxon>Ascomycota</taxon>
        <taxon>Pezizomycotina</taxon>
        <taxon>Dothideomycetes</taxon>
        <taxon>Pleosporomycetidae</taxon>
        <taxon>Pleosporales</taxon>
        <taxon>Diademaceae</taxon>
        <taxon>Clathrospora</taxon>
    </lineage>
</organism>
<dbReference type="InterPro" id="IPR001878">
    <property type="entry name" value="Znf_CCHC"/>
</dbReference>
<gene>
    <name evidence="4" type="ORF">EJ02DRAFT_294231</name>
</gene>
<dbReference type="Gene3D" id="4.10.60.10">
    <property type="entry name" value="Zinc finger, CCHC-type"/>
    <property type="match status" value="1"/>
</dbReference>
<evidence type="ECO:0000256" key="2">
    <source>
        <dbReference type="SAM" id="MobiDB-lite"/>
    </source>
</evidence>